<comment type="caution">
    <text evidence="1">The sequence shown here is derived from an EMBL/GenBank/DDBJ whole genome shotgun (WGS) entry which is preliminary data.</text>
</comment>
<proteinExistence type="predicted"/>
<organism evidence="1 2">
    <name type="scientific">Silvibacterium bohemicum</name>
    <dbReference type="NCBI Taxonomy" id="1577686"/>
    <lineage>
        <taxon>Bacteria</taxon>
        <taxon>Pseudomonadati</taxon>
        <taxon>Acidobacteriota</taxon>
        <taxon>Terriglobia</taxon>
        <taxon>Terriglobales</taxon>
        <taxon>Acidobacteriaceae</taxon>
        <taxon>Silvibacterium</taxon>
    </lineage>
</organism>
<dbReference type="EMBL" id="JACHEK010000010">
    <property type="protein sequence ID" value="MBB6146616.1"/>
    <property type="molecule type" value="Genomic_DNA"/>
</dbReference>
<dbReference type="Proteomes" id="UP000538666">
    <property type="component" value="Unassembled WGS sequence"/>
</dbReference>
<name>A0A841JZ65_9BACT</name>
<evidence type="ECO:0000313" key="2">
    <source>
        <dbReference type="Proteomes" id="UP000538666"/>
    </source>
</evidence>
<gene>
    <name evidence="1" type="ORF">HNQ77_004595</name>
</gene>
<evidence type="ECO:0000313" key="1">
    <source>
        <dbReference type="EMBL" id="MBB6146616.1"/>
    </source>
</evidence>
<protein>
    <submittedName>
        <fullName evidence="1">Uncharacterized protein</fullName>
    </submittedName>
</protein>
<reference evidence="1 2" key="1">
    <citation type="submission" date="2020-08" db="EMBL/GenBank/DDBJ databases">
        <title>Genomic Encyclopedia of Type Strains, Phase IV (KMG-IV): sequencing the most valuable type-strain genomes for metagenomic binning, comparative biology and taxonomic classification.</title>
        <authorList>
            <person name="Goeker M."/>
        </authorList>
    </citation>
    <scope>NUCLEOTIDE SEQUENCE [LARGE SCALE GENOMIC DNA]</scope>
    <source>
        <strain evidence="1 2">DSM 103733</strain>
    </source>
</reference>
<accession>A0A841JZ65</accession>
<keyword evidence="2" id="KW-1185">Reference proteome</keyword>
<dbReference type="AlphaFoldDB" id="A0A841JZ65"/>
<sequence>MFLSLGIREFVRVAALSVILEVCSELAKNIDPERGVPGEYFQAYIPDLPAHLYDAKLGRGFANKNSDT</sequence>